<name>A0A1M4PPK5_9FIRM</name>
<accession>A0A1M4PPK5</accession>
<evidence type="ECO:0000313" key="1">
    <source>
        <dbReference type="EMBL" id="SHD77404.1"/>
    </source>
</evidence>
<dbReference type="Proteomes" id="UP000245423">
    <property type="component" value="Chromosome 1"/>
</dbReference>
<reference evidence="1 2" key="1">
    <citation type="submission" date="2016-11" db="EMBL/GenBank/DDBJ databases">
        <authorList>
            <person name="Manzoor S."/>
        </authorList>
    </citation>
    <scope>NUCLEOTIDE SEQUENCE [LARGE SCALE GENOMIC DNA]</scope>
    <source>
        <strain evidence="1">Clostridium ultunense strain Esp</strain>
    </source>
</reference>
<gene>
    <name evidence="1" type="ORF">CUESP1_2047</name>
</gene>
<protein>
    <submittedName>
        <fullName evidence="1">Uncharacterized protein</fullName>
    </submittedName>
</protein>
<dbReference type="RefSeq" id="WP_025641446.1">
    <property type="nucleotide sequence ID" value="NZ_LT669839.1"/>
</dbReference>
<evidence type="ECO:0000313" key="2">
    <source>
        <dbReference type="Proteomes" id="UP000245423"/>
    </source>
</evidence>
<organism evidence="1 2">
    <name type="scientific">[Clostridium] ultunense Esp</name>
    <dbReference type="NCBI Taxonomy" id="1288971"/>
    <lineage>
        <taxon>Bacteria</taxon>
        <taxon>Bacillati</taxon>
        <taxon>Bacillota</taxon>
        <taxon>Tissierellia</taxon>
        <taxon>Tissierellales</taxon>
        <taxon>Tepidimicrobiaceae</taxon>
        <taxon>Schnuerera</taxon>
    </lineage>
</organism>
<dbReference type="EMBL" id="LT669839">
    <property type="protein sequence ID" value="SHD77404.1"/>
    <property type="molecule type" value="Genomic_DNA"/>
</dbReference>
<dbReference type="OrthoDB" id="10004899at2"/>
<dbReference type="AlphaFoldDB" id="A0A1M4PPK5"/>
<sequence length="173" mass="20411">MIRRLNGQENGRYAVYSMNQVFDSGWGFILPSKAFTLYSYLKTFLNNKSNICNPNQETILTNIQINKDNLAASIEFLNLFRFINVKNGDYRYNISNQYQVLDIPTVNTTILNTDFLKVTKYILMKREQRKNETDKIRYRKGMSFLSKAIEDIDEKNLKLTYETKAEKGYRIRV</sequence>
<proteinExistence type="predicted"/>
<keyword evidence="2" id="KW-1185">Reference proteome</keyword>